<evidence type="ECO:0000256" key="3">
    <source>
        <dbReference type="ARBA" id="ARBA00022989"/>
    </source>
</evidence>
<feature type="transmembrane region" description="Helical" evidence="5">
    <location>
        <begin position="367"/>
        <end position="386"/>
    </location>
</feature>
<dbReference type="InterPro" id="IPR011701">
    <property type="entry name" value="MFS"/>
</dbReference>
<feature type="non-terminal residue" evidence="7">
    <location>
        <position position="1"/>
    </location>
</feature>
<evidence type="ECO:0000313" key="7">
    <source>
        <dbReference type="EMBL" id="KAJ5523730.1"/>
    </source>
</evidence>
<feature type="transmembrane region" description="Helical" evidence="5">
    <location>
        <begin position="217"/>
        <end position="238"/>
    </location>
</feature>
<evidence type="ECO:0000256" key="4">
    <source>
        <dbReference type="ARBA" id="ARBA00023136"/>
    </source>
</evidence>
<dbReference type="PANTHER" id="PTHR23507">
    <property type="entry name" value="ZGC:174356"/>
    <property type="match status" value="1"/>
</dbReference>
<comment type="subcellular location">
    <subcellularLocation>
        <location evidence="1">Membrane</location>
        <topology evidence="1">Multi-pass membrane protein</topology>
    </subcellularLocation>
</comment>
<feature type="domain" description="Major facilitator superfamily (MFS) profile" evidence="6">
    <location>
        <begin position="37"/>
        <end position="486"/>
    </location>
</feature>
<gene>
    <name evidence="7" type="ORF">N7494_010380</name>
</gene>
<dbReference type="SUPFAM" id="SSF103473">
    <property type="entry name" value="MFS general substrate transporter"/>
    <property type="match status" value="1"/>
</dbReference>
<evidence type="ECO:0000256" key="2">
    <source>
        <dbReference type="ARBA" id="ARBA00022692"/>
    </source>
</evidence>
<dbReference type="InterPro" id="IPR036259">
    <property type="entry name" value="MFS_trans_sf"/>
</dbReference>
<dbReference type="Gene3D" id="1.20.1250.20">
    <property type="entry name" value="MFS general substrate transporter like domains"/>
    <property type="match status" value="1"/>
</dbReference>
<reference evidence="7 8" key="1">
    <citation type="journal article" date="2023" name="IMA Fungus">
        <title>Comparative genomic study of the Penicillium genus elucidates a diverse pangenome and 15 lateral gene transfer events.</title>
        <authorList>
            <person name="Petersen C."/>
            <person name="Sorensen T."/>
            <person name="Nielsen M.R."/>
            <person name="Sondergaard T.E."/>
            <person name="Sorensen J.L."/>
            <person name="Fitzpatrick D.A."/>
            <person name="Frisvad J.C."/>
            <person name="Nielsen K.L."/>
        </authorList>
    </citation>
    <scope>NUCLEOTIDE SEQUENCE [LARGE SCALE GENOMIC DNA]</scope>
    <source>
        <strain evidence="7 8">IBT 35679</strain>
    </source>
</reference>
<dbReference type="EMBL" id="JAQIZZ010000008">
    <property type="protein sequence ID" value="KAJ5523730.1"/>
    <property type="molecule type" value="Genomic_DNA"/>
</dbReference>
<dbReference type="GO" id="GO:0022857">
    <property type="term" value="F:transmembrane transporter activity"/>
    <property type="evidence" value="ECO:0007669"/>
    <property type="project" value="InterPro"/>
</dbReference>
<proteinExistence type="predicted"/>
<dbReference type="Pfam" id="PF07690">
    <property type="entry name" value="MFS_1"/>
    <property type="match status" value="1"/>
</dbReference>
<evidence type="ECO:0000259" key="6">
    <source>
        <dbReference type="PROSITE" id="PS50850"/>
    </source>
</evidence>
<feature type="transmembrane region" description="Helical" evidence="5">
    <location>
        <begin position="325"/>
        <end position="346"/>
    </location>
</feature>
<dbReference type="GO" id="GO:0016020">
    <property type="term" value="C:membrane"/>
    <property type="evidence" value="ECO:0007669"/>
    <property type="project" value="UniProtKB-SubCell"/>
</dbReference>
<keyword evidence="3 5" id="KW-1133">Transmembrane helix</keyword>
<keyword evidence="4 5" id="KW-0472">Membrane</keyword>
<comment type="caution">
    <text evidence="7">The sequence shown here is derived from an EMBL/GenBank/DDBJ whole genome shotgun (WGS) entry which is preliminary data.</text>
</comment>
<evidence type="ECO:0000313" key="8">
    <source>
        <dbReference type="Proteomes" id="UP001220324"/>
    </source>
</evidence>
<dbReference type="PROSITE" id="PS50850">
    <property type="entry name" value="MFS"/>
    <property type="match status" value="1"/>
</dbReference>
<sequence>DRTDDPETTPLLSGSPINVPTITAAKKLLVLTVCAVSILSVDFGSFLSVAPQTAIFEQIICRNHQEFRNSGNATYGEDPCKSEAVQGELALILGYKDGFDVLPTILFSLAYGVLSDHWGRKPVVYLAIVGSLLGELWVRLVCAWSNVLPLRLIWVSSVWRIIGGGDQTMSSVLLNIVADVFSEEERSTALFRLMSCVLVAEVLATPVSAYLMTIKPWIPYILGYVVTLVGYISVFFLPETLEYAKAKRLNRGSGDNSTETTTRLGKQSTLQVLRHQLRDFTESIQFMWADSNVIWMVLVVFVSVFSRQSTAILLQYASKKFGWSIAQASLLISLRGTCGIVSFLVLMPGLNFLAARFLNLHGTFRDYWVSQGTGILGIIGFALLGLASSPGILITALVIVSFSGGFSVATRSLATSLVRPDHVGTLYSALAISQSIGMFIAGPLFAYLFRFGMHLGNSWMGLPFLQAAVCFAFATAAIWRIQIGRSVQNDEYLEREPLIP</sequence>
<feature type="transmembrane region" description="Helical" evidence="5">
    <location>
        <begin position="190"/>
        <end position="211"/>
    </location>
</feature>
<feature type="transmembrane region" description="Helical" evidence="5">
    <location>
        <begin position="392"/>
        <end position="414"/>
    </location>
</feature>
<evidence type="ECO:0000256" key="1">
    <source>
        <dbReference type="ARBA" id="ARBA00004141"/>
    </source>
</evidence>
<keyword evidence="8" id="KW-1185">Reference proteome</keyword>
<protein>
    <recommendedName>
        <fullName evidence="6">Major facilitator superfamily (MFS) profile domain-containing protein</fullName>
    </recommendedName>
</protein>
<dbReference type="Proteomes" id="UP001220324">
    <property type="component" value="Unassembled WGS sequence"/>
</dbReference>
<feature type="transmembrane region" description="Helical" evidence="5">
    <location>
        <begin position="426"/>
        <end position="449"/>
    </location>
</feature>
<evidence type="ECO:0000256" key="5">
    <source>
        <dbReference type="SAM" id="Phobius"/>
    </source>
</evidence>
<feature type="transmembrane region" description="Helical" evidence="5">
    <location>
        <begin position="461"/>
        <end position="479"/>
    </location>
</feature>
<accession>A0AAD6G9Q3</accession>
<dbReference type="PANTHER" id="PTHR23507:SF1">
    <property type="entry name" value="FI18259P1-RELATED"/>
    <property type="match status" value="1"/>
</dbReference>
<dbReference type="InterPro" id="IPR020846">
    <property type="entry name" value="MFS_dom"/>
</dbReference>
<name>A0AAD6G9Q3_9EURO</name>
<organism evidence="7 8">
    <name type="scientific">Penicillium frequentans</name>
    <dbReference type="NCBI Taxonomy" id="3151616"/>
    <lineage>
        <taxon>Eukaryota</taxon>
        <taxon>Fungi</taxon>
        <taxon>Dikarya</taxon>
        <taxon>Ascomycota</taxon>
        <taxon>Pezizomycotina</taxon>
        <taxon>Eurotiomycetes</taxon>
        <taxon>Eurotiomycetidae</taxon>
        <taxon>Eurotiales</taxon>
        <taxon>Aspergillaceae</taxon>
        <taxon>Penicillium</taxon>
    </lineage>
</organism>
<feature type="transmembrane region" description="Helical" evidence="5">
    <location>
        <begin position="28"/>
        <end position="50"/>
    </location>
</feature>
<keyword evidence="2 5" id="KW-0812">Transmembrane</keyword>
<dbReference type="AlphaFoldDB" id="A0AAD6G9Q3"/>